<dbReference type="InterPro" id="IPR050706">
    <property type="entry name" value="Cyclic-di-GMP_PDE-like"/>
</dbReference>
<dbReference type="PANTHER" id="PTHR33121:SF70">
    <property type="entry name" value="SIGNALING PROTEIN YKOW"/>
    <property type="match status" value="1"/>
</dbReference>
<dbReference type="InterPro" id="IPR035919">
    <property type="entry name" value="EAL_sf"/>
</dbReference>
<comment type="caution">
    <text evidence="3">The sequence shown here is derived from an EMBL/GenBank/DDBJ whole genome shotgun (WGS) entry which is preliminary data.</text>
</comment>
<evidence type="ECO:0000259" key="1">
    <source>
        <dbReference type="PROSITE" id="PS50883"/>
    </source>
</evidence>
<evidence type="ECO:0008006" key="5">
    <source>
        <dbReference type="Google" id="ProtNLM"/>
    </source>
</evidence>
<organism evidence="3 4">
    <name type="scientific">Pseudoalteromonas ruthenica</name>
    <dbReference type="NCBI Taxonomy" id="151081"/>
    <lineage>
        <taxon>Bacteria</taxon>
        <taxon>Pseudomonadati</taxon>
        <taxon>Pseudomonadota</taxon>
        <taxon>Gammaproteobacteria</taxon>
        <taxon>Alteromonadales</taxon>
        <taxon>Pseudoalteromonadaceae</taxon>
        <taxon>Pseudoalteromonas</taxon>
    </lineage>
</organism>
<reference evidence="3 4" key="1">
    <citation type="submission" date="2017-12" db="EMBL/GenBank/DDBJ databases">
        <authorList>
            <person name="Paulsen S."/>
            <person name="Gram L.K."/>
        </authorList>
    </citation>
    <scope>NUCLEOTIDE SEQUENCE [LARGE SCALE GENOMIC DNA]</scope>
    <source>
        <strain evidence="3 4">S2897</strain>
    </source>
</reference>
<dbReference type="Gene3D" id="3.30.70.270">
    <property type="match status" value="1"/>
</dbReference>
<feature type="domain" description="EAL" evidence="1">
    <location>
        <begin position="45"/>
        <end position="170"/>
    </location>
</feature>
<accession>A0A5S3YLE6</accession>
<proteinExistence type="predicted"/>
<dbReference type="InterPro" id="IPR029787">
    <property type="entry name" value="Nucleotide_cyclase"/>
</dbReference>
<dbReference type="GO" id="GO:0071111">
    <property type="term" value="F:cyclic-guanylate-specific phosphodiesterase activity"/>
    <property type="evidence" value="ECO:0007669"/>
    <property type="project" value="InterPro"/>
</dbReference>
<dbReference type="InterPro" id="IPR000160">
    <property type="entry name" value="GGDEF_dom"/>
</dbReference>
<dbReference type="InterPro" id="IPR001633">
    <property type="entry name" value="EAL_dom"/>
</dbReference>
<dbReference type="CDD" id="cd01948">
    <property type="entry name" value="EAL"/>
    <property type="match status" value="1"/>
</dbReference>
<dbReference type="RefSeq" id="WP_138549356.1">
    <property type="nucleotide sequence ID" value="NZ_PNCG01000636.1"/>
</dbReference>
<name>A0A5S3YLE6_9GAMM</name>
<dbReference type="AlphaFoldDB" id="A0A5S3YLE6"/>
<evidence type="ECO:0000313" key="3">
    <source>
        <dbReference type="EMBL" id="TMP75714.1"/>
    </source>
</evidence>
<feature type="non-terminal residue" evidence="3">
    <location>
        <position position="1"/>
    </location>
</feature>
<feature type="non-terminal residue" evidence="3">
    <location>
        <position position="170"/>
    </location>
</feature>
<dbReference type="Proteomes" id="UP000305874">
    <property type="component" value="Unassembled WGS sequence"/>
</dbReference>
<dbReference type="PROSITE" id="PS50887">
    <property type="entry name" value="GGDEF"/>
    <property type="match status" value="1"/>
</dbReference>
<reference evidence="4" key="2">
    <citation type="submission" date="2019-06" db="EMBL/GenBank/DDBJ databases">
        <title>Co-occurence of chitin degradation, pigmentation and bioactivity in marine Pseudoalteromonas.</title>
        <authorList>
            <person name="Sonnenschein E.C."/>
            <person name="Bech P.K."/>
        </authorList>
    </citation>
    <scope>NUCLEOTIDE SEQUENCE [LARGE SCALE GENOMIC DNA]</scope>
    <source>
        <strain evidence="4">S2897</strain>
    </source>
</reference>
<dbReference type="Gene3D" id="3.20.20.450">
    <property type="entry name" value="EAL domain"/>
    <property type="match status" value="1"/>
</dbReference>
<dbReference type="SUPFAM" id="SSF55073">
    <property type="entry name" value="Nucleotide cyclase"/>
    <property type="match status" value="1"/>
</dbReference>
<evidence type="ECO:0000259" key="2">
    <source>
        <dbReference type="PROSITE" id="PS50887"/>
    </source>
</evidence>
<evidence type="ECO:0000313" key="4">
    <source>
        <dbReference type="Proteomes" id="UP000305874"/>
    </source>
</evidence>
<sequence length="170" mass="19395">SYPAHGKEVSEILGKADIAMYQAKKQGKNQYKLFDSALEQRVQKAIYIEGKLQQAITLKQFELYFQPKINIRSGQVESLEALIRWPNNGRMIFPDEFIPIAEDKGLIGKITECVLEMACDTLSQWNGLVHLKGLSIAINISGKDISVDNFYEKLERLLSRYKFNPSLLEL</sequence>
<protein>
    <recommendedName>
        <fullName evidence="5">GGDEF domain-containing protein</fullName>
    </recommendedName>
</protein>
<dbReference type="PANTHER" id="PTHR33121">
    <property type="entry name" value="CYCLIC DI-GMP PHOSPHODIESTERASE PDEF"/>
    <property type="match status" value="1"/>
</dbReference>
<feature type="domain" description="GGDEF" evidence="2">
    <location>
        <begin position="1"/>
        <end position="36"/>
    </location>
</feature>
<dbReference type="SMART" id="SM00052">
    <property type="entry name" value="EAL"/>
    <property type="match status" value="1"/>
</dbReference>
<dbReference type="PROSITE" id="PS50883">
    <property type="entry name" value="EAL"/>
    <property type="match status" value="1"/>
</dbReference>
<gene>
    <name evidence="3" type="ORF">CWC05_21835</name>
</gene>
<dbReference type="InterPro" id="IPR043128">
    <property type="entry name" value="Rev_trsase/Diguanyl_cyclase"/>
</dbReference>
<dbReference type="SUPFAM" id="SSF141868">
    <property type="entry name" value="EAL domain-like"/>
    <property type="match status" value="1"/>
</dbReference>
<dbReference type="Pfam" id="PF00563">
    <property type="entry name" value="EAL"/>
    <property type="match status" value="1"/>
</dbReference>
<dbReference type="EMBL" id="PNCG01000636">
    <property type="protein sequence ID" value="TMP75714.1"/>
    <property type="molecule type" value="Genomic_DNA"/>
</dbReference>